<feature type="compositionally biased region" description="Basic and acidic residues" evidence="1">
    <location>
        <begin position="212"/>
        <end position="240"/>
    </location>
</feature>
<comment type="caution">
    <text evidence="2">The sequence shown here is derived from an EMBL/GenBank/DDBJ whole genome shotgun (WGS) entry which is preliminary data.</text>
</comment>
<feature type="region of interest" description="Disordered" evidence="1">
    <location>
        <begin position="459"/>
        <end position="495"/>
    </location>
</feature>
<protein>
    <submittedName>
        <fullName evidence="2">Uncharacterized protein</fullName>
    </submittedName>
</protein>
<dbReference type="Pfam" id="PF15396">
    <property type="entry name" value="FAM60A"/>
    <property type="match status" value="1"/>
</dbReference>
<evidence type="ECO:0000313" key="2">
    <source>
        <dbReference type="EMBL" id="KAK7107914.1"/>
    </source>
</evidence>
<accession>A0AAN9GHC0</accession>
<name>A0AAN9GHC0_9CAEN</name>
<feature type="compositionally biased region" description="Basic and acidic residues" evidence="1">
    <location>
        <begin position="466"/>
        <end position="481"/>
    </location>
</feature>
<dbReference type="InterPro" id="IPR026065">
    <property type="entry name" value="FAM60A"/>
</dbReference>
<feature type="compositionally biased region" description="Acidic residues" evidence="1">
    <location>
        <begin position="272"/>
        <end position="289"/>
    </location>
</feature>
<organism evidence="2 3">
    <name type="scientific">Littorina saxatilis</name>
    <dbReference type="NCBI Taxonomy" id="31220"/>
    <lineage>
        <taxon>Eukaryota</taxon>
        <taxon>Metazoa</taxon>
        <taxon>Spiralia</taxon>
        <taxon>Lophotrochozoa</taxon>
        <taxon>Mollusca</taxon>
        <taxon>Gastropoda</taxon>
        <taxon>Caenogastropoda</taxon>
        <taxon>Littorinimorpha</taxon>
        <taxon>Littorinoidea</taxon>
        <taxon>Littorinidae</taxon>
        <taxon>Littorina</taxon>
    </lineage>
</organism>
<feature type="compositionally biased region" description="Polar residues" evidence="1">
    <location>
        <begin position="361"/>
        <end position="373"/>
    </location>
</feature>
<evidence type="ECO:0000256" key="1">
    <source>
        <dbReference type="SAM" id="MobiDB-lite"/>
    </source>
</evidence>
<dbReference type="AlphaFoldDB" id="A0AAN9GHC0"/>
<feature type="compositionally biased region" description="Basic residues" evidence="1">
    <location>
        <begin position="249"/>
        <end position="258"/>
    </location>
</feature>
<feature type="region of interest" description="Disordered" evidence="1">
    <location>
        <begin position="212"/>
        <end position="314"/>
    </location>
</feature>
<proteinExistence type="predicted"/>
<reference evidence="2 3" key="1">
    <citation type="submission" date="2024-02" db="EMBL/GenBank/DDBJ databases">
        <title>Chromosome-scale genome assembly of the rough periwinkle Littorina saxatilis.</title>
        <authorList>
            <person name="De Jode A."/>
            <person name="Faria R."/>
            <person name="Formenti G."/>
            <person name="Sims Y."/>
            <person name="Smith T.P."/>
            <person name="Tracey A."/>
            <person name="Wood J.M.D."/>
            <person name="Zagrodzka Z.B."/>
            <person name="Johannesson K."/>
            <person name="Butlin R.K."/>
            <person name="Leder E.H."/>
        </authorList>
    </citation>
    <scope>NUCLEOTIDE SEQUENCE [LARGE SCALE GENOMIC DNA]</scope>
    <source>
        <strain evidence="2">Snail1</strain>
        <tissue evidence="2">Muscle</tissue>
    </source>
</reference>
<feature type="region of interest" description="Disordered" evidence="1">
    <location>
        <begin position="348"/>
        <end position="388"/>
    </location>
</feature>
<dbReference type="EMBL" id="JBAMIC010000004">
    <property type="protein sequence ID" value="KAK7107914.1"/>
    <property type="molecule type" value="Genomic_DNA"/>
</dbReference>
<keyword evidence="3" id="KW-1185">Reference proteome</keyword>
<gene>
    <name evidence="2" type="ORF">V1264_015740</name>
</gene>
<dbReference type="Proteomes" id="UP001374579">
    <property type="component" value="Unassembled WGS sequence"/>
</dbReference>
<sequence>MTTSHKYNRSEGCSICATKNSTSQFRPWYDHYTEETYCRVFRLDVFDGRRGFVCNPCVLYIKRAIQSLDFPTPEQQINPPDHTRRLDCKLKGDIRPVIHDIWPVDGMGSSVPAAPSKEKGFFYRHMTIHPRYVYTGKPSIRLKTKHQLVPAGRWRDPREYMEREDNAEKDLKHMRLFTLKKGVKTIHDKQEELRRKEARENARLFGEIGDFRSKGKGLKQEGQHSEYHTRAKCKEVDVKTPSKIATPAKKGKNSRVHGTRGNFSRVKRIHEGDDDSEGVEETSSEDEDNLEGRKSPSVSTEDVDESASVSSSIDLKRITEEAPCKKRKNLCAEDDSLVNPMKQLRCDEDDSEEMKDKDNDQQSVGSVDSTHVPTVNRKGNRRFPGCPVKDKKPPNVSFMDTSYFLKIPMCCMDMYLGEGGMAVVRPRSQQWSCPVMAEQVAKRKRQEKKRKTKAAAAAAKQAADSTKAKIAKETEVSKESEVSSPWSSGDDELNDSRCNFNSSPLVEASLMVDAFHFFGEQGKGGKAGKVAASF</sequence>
<evidence type="ECO:0000313" key="3">
    <source>
        <dbReference type="Proteomes" id="UP001374579"/>
    </source>
</evidence>